<feature type="region of interest" description="Disordered" evidence="8">
    <location>
        <begin position="1"/>
        <end position="22"/>
    </location>
</feature>
<dbReference type="EMBL" id="JACCBE010000001">
    <property type="protein sequence ID" value="NYD57598.1"/>
    <property type="molecule type" value="Genomic_DNA"/>
</dbReference>
<comment type="function">
    <text evidence="7">Part of the ABC transporter complex PotABCD involved in spermidine/putrescine import. Responsible for energy coupling to the transport system.</text>
</comment>
<dbReference type="PANTHER" id="PTHR42781">
    <property type="entry name" value="SPERMIDINE/PUTRESCINE IMPORT ATP-BINDING PROTEIN POTA"/>
    <property type="match status" value="1"/>
</dbReference>
<dbReference type="InterPro" id="IPR003593">
    <property type="entry name" value="AAA+_ATPase"/>
</dbReference>
<evidence type="ECO:0000259" key="9">
    <source>
        <dbReference type="PROSITE" id="PS50893"/>
    </source>
</evidence>
<dbReference type="SUPFAM" id="SSF50331">
    <property type="entry name" value="MOP-like"/>
    <property type="match status" value="1"/>
</dbReference>
<evidence type="ECO:0000313" key="10">
    <source>
        <dbReference type="EMBL" id="NYD57598.1"/>
    </source>
</evidence>
<comment type="subunit">
    <text evidence="7">The complex is composed of two ATP-binding proteins (PotA), two transmembrane proteins (PotB and PotC) and a solute-binding protein (PotD).</text>
</comment>
<reference evidence="10 11" key="1">
    <citation type="submission" date="2020-07" db="EMBL/GenBank/DDBJ databases">
        <title>Sequencing the genomes of 1000 actinobacteria strains.</title>
        <authorList>
            <person name="Klenk H.-P."/>
        </authorList>
    </citation>
    <scope>NUCLEOTIDE SEQUENCE [LARGE SCALE GENOMIC DNA]</scope>
    <source>
        <strain evidence="10 11">DSM 18965</strain>
    </source>
</reference>
<dbReference type="SUPFAM" id="SSF52540">
    <property type="entry name" value="P-loop containing nucleoside triphosphate hydrolases"/>
    <property type="match status" value="1"/>
</dbReference>
<evidence type="ECO:0000256" key="7">
    <source>
        <dbReference type="RuleBase" id="RU364083"/>
    </source>
</evidence>
<dbReference type="Gene3D" id="2.40.50.100">
    <property type="match status" value="1"/>
</dbReference>
<dbReference type="Pfam" id="PF00005">
    <property type="entry name" value="ABC_tran"/>
    <property type="match status" value="1"/>
</dbReference>
<feature type="domain" description="ABC transporter" evidence="9">
    <location>
        <begin position="27"/>
        <end position="257"/>
    </location>
</feature>
<dbReference type="RefSeq" id="WP_179615339.1">
    <property type="nucleotide sequence ID" value="NZ_CP059163.1"/>
</dbReference>
<evidence type="ECO:0000256" key="1">
    <source>
        <dbReference type="ARBA" id="ARBA00022448"/>
    </source>
</evidence>
<keyword evidence="3 7" id="KW-0547">Nucleotide-binding</keyword>
<dbReference type="GO" id="GO:0015417">
    <property type="term" value="F:ABC-type polyamine transporter activity"/>
    <property type="evidence" value="ECO:0007669"/>
    <property type="project" value="UniProtKB-EC"/>
</dbReference>
<comment type="similarity">
    <text evidence="7">Belongs to the ABC transporter superfamily. Spermidine/putrescine importer (TC 3.A.1.11.1) family.</text>
</comment>
<dbReference type="InterPro" id="IPR005893">
    <property type="entry name" value="PotA-like"/>
</dbReference>
<evidence type="ECO:0000313" key="11">
    <source>
        <dbReference type="Proteomes" id="UP000516957"/>
    </source>
</evidence>
<evidence type="ECO:0000256" key="8">
    <source>
        <dbReference type="SAM" id="MobiDB-lite"/>
    </source>
</evidence>
<dbReference type="PROSITE" id="PS50893">
    <property type="entry name" value="ABC_TRANSPORTER_2"/>
    <property type="match status" value="1"/>
</dbReference>
<dbReference type="GO" id="GO:0043190">
    <property type="term" value="C:ATP-binding cassette (ABC) transporter complex"/>
    <property type="evidence" value="ECO:0007669"/>
    <property type="project" value="InterPro"/>
</dbReference>
<dbReference type="EC" id="7.6.2.11" evidence="7"/>
<accession>A0A7Y9F0Y2</accession>
<evidence type="ECO:0000256" key="3">
    <source>
        <dbReference type="ARBA" id="ARBA00022741"/>
    </source>
</evidence>
<comment type="catalytic activity">
    <reaction evidence="7">
        <text>ATP + H2O + polyamine-[polyamine-binding protein]Side 1 = ADP + phosphate + polyamineSide 2 + [polyamine-binding protein]Side 1.</text>
        <dbReference type="EC" id="7.6.2.11"/>
    </reaction>
</comment>
<dbReference type="PANTHER" id="PTHR42781:SF4">
    <property type="entry name" value="SPERMIDINE_PUTRESCINE IMPORT ATP-BINDING PROTEIN POTA"/>
    <property type="match status" value="1"/>
</dbReference>
<dbReference type="SMART" id="SM00382">
    <property type="entry name" value="AAA"/>
    <property type="match status" value="1"/>
</dbReference>
<keyword evidence="4 7" id="KW-0067">ATP-binding</keyword>
<dbReference type="FunFam" id="3.40.50.300:FF:000133">
    <property type="entry name" value="Spermidine/putrescine import ATP-binding protein PotA"/>
    <property type="match status" value="1"/>
</dbReference>
<evidence type="ECO:0000256" key="2">
    <source>
        <dbReference type="ARBA" id="ARBA00022475"/>
    </source>
</evidence>
<dbReference type="GO" id="GO:0016887">
    <property type="term" value="F:ATP hydrolysis activity"/>
    <property type="evidence" value="ECO:0007669"/>
    <property type="project" value="InterPro"/>
</dbReference>
<dbReference type="InterPro" id="IPR003439">
    <property type="entry name" value="ABC_transporter-like_ATP-bd"/>
</dbReference>
<keyword evidence="11" id="KW-1185">Reference proteome</keyword>
<dbReference type="InterPro" id="IPR013611">
    <property type="entry name" value="Transp-assoc_OB_typ2"/>
</dbReference>
<proteinExistence type="inferred from homology"/>
<evidence type="ECO:0000256" key="4">
    <source>
        <dbReference type="ARBA" id="ARBA00022840"/>
    </source>
</evidence>
<keyword evidence="1 7" id="KW-0813">Transport</keyword>
<dbReference type="AlphaFoldDB" id="A0A7Y9F0Y2"/>
<evidence type="ECO:0000256" key="5">
    <source>
        <dbReference type="ARBA" id="ARBA00022967"/>
    </source>
</evidence>
<dbReference type="InterPro" id="IPR027417">
    <property type="entry name" value="P-loop_NTPase"/>
</dbReference>
<gene>
    <name evidence="7" type="primary">potA</name>
    <name evidence="10" type="ORF">BKA08_001836</name>
</gene>
<dbReference type="Pfam" id="PF08402">
    <property type="entry name" value="TOBE_2"/>
    <property type="match status" value="1"/>
</dbReference>
<keyword evidence="6 7" id="KW-0472">Membrane</keyword>
<feature type="compositionally biased region" description="Polar residues" evidence="8">
    <location>
        <begin position="1"/>
        <end position="10"/>
    </location>
</feature>
<name>A0A7Y9F0Y2_9ACTN</name>
<feature type="compositionally biased region" description="Low complexity" evidence="8">
    <location>
        <begin position="11"/>
        <end position="22"/>
    </location>
</feature>
<keyword evidence="2 7" id="KW-1003">Cell membrane</keyword>
<dbReference type="Proteomes" id="UP000516957">
    <property type="component" value="Unassembled WGS sequence"/>
</dbReference>
<evidence type="ECO:0000256" key="6">
    <source>
        <dbReference type="ARBA" id="ARBA00023136"/>
    </source>
</evidence>
<dbReference type="InterPro" id="IPR008995">
    <property type="entry name" value="Mo/tungstate-bd_C_term_dom"/>
</dbReference>
<sequence length="392" mass="41674">MSSQTTLDPDTTTGSAAGGPTSAGASISLRGVSRHFGDVVALDHVDLDIASGEFMTLLGASGSGKSTMLSLIAGFDDPTSGVVEVNGRALNGVPPHKRDIGMVFQNYALFPHMSVADNIAFSLKQRKVPKREITQRVGEALEVVELGGLGRRRPAALSGGQRQRVALARAIVFRPQILLMDEPLAALDKRLREQLQIELKRIHAELGITFVFVTHDQEEALAMSDRIALVHGGRIEQLGSVEEIYERPRTAYAADFIGESNLFEGTLVQQAGDCRVRTADGDLRAAAGHGRAGQDGALLVRPEKLQVCAAGDQPGSGKDVVAATVETVTYLGSATRVDARTASGRHVVARVPAELAGRLRPAESISICWEPRDAWLIPAPATDQAQGAGRAR</sequence>
<dbReference type="NCBIfam" id="TIGR01187">
    <property type="entry name" value="potA"/>
    <property type="match status" value="1"/>
</dbReference>
<protein>
    <recommendedName>
        <fullName evidence="7">Spermidine/putrescine import ATP-binding protein PotA</fullName>
        <ecNumber evidence="7">7.6.2.11</ecNumber>
    </recommendedName>
</protein>
<dbReference type="GO" id="GO:0005524">
    <property type="term" value="F:ATP binding"/>
    <property type="evidence" value="ECO:0007669"/>
    <property type="project" value="UniProtKB-KW"/>
</dbReference>
<comment type="caution">
    <text evidence="10">The sequence shown here is derived from an EMBL/GenBank/DDBJ whole genome shotgun (WGS) entry which is preliminary data.</text>
</comment>
<organism evidence="10 11">
    <name type="scientific">Nocardioides marinisabuli</name>
    <dbReference type="NCBI Taxonomy" id="419476"/>
    <lineage>
        <taxon>Bacteria</taxon>
        <taxon>Bacillati</taxon>
        <taxon>Actinomycetota</taxon>
        <taxon>Actinomycetes</taxon>
        <taxon>Propionibacteriales</taxon>
        <taxon>Nocardioidaceae</taxon>
        <taxon>Nocardioides</taxon>
    </lineage>
</organism>
<keyword evidence="5 7" id="KW-1278">Translocase</keyword>
<dbReference type="Gene3D" id="3.40.50.300">
    <property type="entry name" value="P-loop containing nucleotide triphosphate hydrolases"/>
    <property type="match status" value="1"/>
</dbReference>
<dbReference type="InterPro" id="IPR050093">
    <property type="entry name" value="ABC_SmlMolc_Importer"/>
</dbReference>
<dbReference type="PROSITE" id="PS00211">
    <property type="entry name" value="ABC_TRANSPORTER_1"/>
    <property type="match status" value="1"/>
</dbReference>
<dbReference type="InterPro" id="IPR017871">
    <property type="entry name" value="ABC_transporter-like_CS"/>
</dbReference>